<sequence>MVTAALSPSPGTIAALVPLLALVPAVTCMVDISRHPDTRRWPPQTWMVICLLGNVLGLVAYLLYGRSPRR</sequence>
<name>A0ABN1U7H3_9ACTN</name>
<accession>A0ABN1U7H3</accession>
<gene>
    <name evidence="2" type="ORF">GCM10009663_76260</name>
</gene>
<dbReference type="Proteomes" id="UP001499987">
    <property type="component" value="Unassembled WGS sequence"/>
</dbReference>
<evidence type="ECO:0008006" key="4">
    <source>
        <dbReference type="Google" id="ProtNLM"/>
    </source>
</evidence>
<keyword evidence="3" id="KW-1185">Reference proteome</keyword>
<evidence type="ECO:0000313" key="3">
    <source>
        <dbReference type="Proteomes" id="UP001499987"/>
    </source>
</evidence>
<evidence type="ECO:0000256" key="1">
    <source>
        <dbReference type="SAM" id="Phobius"/>
    </source>
</evidence>
<keyword evidence="1" id="KW-0472">Membrane</keyword>
<evidence type="ECO:0000313" key="2">
    <source>
        <dbReference type="EMBL" id="GAA1126862.1"/>
    </source>
</evidence>
<keyword evidence="1" id="KW-0812">Transmembrane</keyword>
<reference evidence="2 3" key="1">
    <citation type="journal article" date="2019" name="Int. J. Syst. Evol. Microbiol.">
        <title>The Global Catalogue of Microorganisms (GCM) 10K type strain sequencing project: providing services to taxonomists for standard genome sequencing and annotation.</title>
        <authorList>
            <consortium name="The Broad Institute Genomics Platform"/>
            <consortium name="The Broad Institute Genome Sequencing Center for Infectious Disease"/>
            <person name="Wu L."/>
            <person name="Ma J."/>
        </authorList>
    </citation>
    <scope>NUCLEOTIDE SEQUENCE [LARGE SCALE GENOMIC DNA]</scope>
    <source>
        <strain evidence="2 3">JCM 13002</strain>
    </source>
</reference>
<dbReference type="EMBL" id="BAAALD010000165">
    <property type="protein sequence ID" value="GAA1126862.1"/>
    <property type="molecule type" value="Genomic_DNA"/>
</dbReference>
<protein>
    <recommendedName>
        <fullName evidence="4">Cardiolipin synthase N-terminal domain-containing protein</fullName>
    </recommendedName>
</protein>
<feature type="transmembrane region" description="Helical" evidence="1">
    <location>
        <begin position="44"/>
        <end position="64"/>
    </location>
</feature>
<keyword evidence="1" id="KW-1133">Transmembrane helix</keyword>
<organism evidence="2 3">
    <name type="scientific">Kitasatospora arboriphila</name>
    <dbReference type="NCBI Taxonomy" id="258052"/>
    <lineage>
        <taxon>Bacteria</taxon>
        <taxon>Bacillati</taxon>
        <taxon>Actinomycetota</taxon>
        <taxon>Actinomycetes</taxon>
        <taxon>Kitasatosporales</taxon>
        <taxon>Streptomycetaceae</taxon>
        <taxon>Kitasatospora</taxon>
    </lineage>
</organism>
<comment type="caution">
    <text evidence="2">The sequence shown here is derived from an EMBL/GenBank/DDBJ whole genome shotgun (WGS) entry which is preliminary data.</text>
</comment>
<dbReference type="RefSeq" id="WP_344628364.1">
    <property type="nucleotide sequence ID" value="NZ_BAAALD010000165.1"/>
</dbReference>
<proteinExistence type="predicted"/>